<dbReference type="InterPro" id="IPR056470">
    <property type="entry name" value="BesD/HalB-like"/>
</dbReference>
<gene>
    <name evidence="3" type="ORF">GGD88_000500</name>
</gene>
<dbReference type="Gene3D" id="2.60.120.620">
    <property type="entry name" value="q2cbj1_9rhob like domain"/>
    <property type="match status" value="1"/>
</dbReference>
<reference evidence="3 4" key="1">
    <citation type="submission" date="2020-08" db="EMBL/GenBank/DDBJ databases">
        <title>Genome sequencing of Purple Non-Sulfur Bacteria from various extreme environments.</title>
        <authorList>
            <person name="Mayer M."/>
        </authorList>
    </citation>
    <scope>NUCLEOTIDE SEQUENCE [LARGE SCALE GENOMIC DNA]</scope>
    <source>
        <strain evidence="3 4">JA135</strain>
    </source>
</reference>
<dbReference type="GO" id="GO:0016491">
    <property type="term" value="F:oxidoreductase activity"/>
    <property type="evidence" value="ECO:0007669"/>
    <property type="project" value="UniProtKB-KW"/>
</dbReference>
<organism evidence="3 4">
    <name type="scientific">Roseospira goensis</name>
    <dbReference type="NCBI Taxonomy" id="391922"/>
    <lineage>
        <taxon>Bacteria</taxon>
        <taxon>Pseudomonadati</taxon>
        <taxon>Pseudomonadota</taxon>
        <taxon>Alphaproteobacteria</taxon>
        <taxon>Rhodospirillales</taxon>
        <taxon>Rhodospirillaceae</taxon>
        <taxon>Roseospira</taxon>
    </lineage>
</organism>
<protein>
    <recommendedName>
        <fullName evidence="2">Fe2OG dioxygenase domain-containing protein</fullName>
    </recommendedName>
</protein>
<proteinExistence type="inferred from homology"/>
<evidence type="ECO:0000256" key="1">
    <source>
        <dbReference type="RuleBase" id="RU003682"/>
    </source>
</evidence>
<accession>A0A7W6WJL1</accession>
<keyword evidence="1" id="KW-0479">Metal-binding</keyword>
<evidence type="ECO:0000259" key="2">
    <source>
        <dbReference type="PROSITE" id="PS51471"/>
    </source>
</evidence>
<keyword evidence="1" id="KW-0560">Oxidoreductase</keyword>
<keyword evidence="4" id="KW-1185">Reference proteome</keyword>
<feature type="domain" description="Fe2OG dioxygenase" evidence="2">
    <location>
        <begin position="154"/>
        <end position="263"/>
    </location>
</feature>
<dbReference type="SUPFAM" id="SSF51197">
    <property type="entry name" value="Clavaminate synthase-like"/>
    <property type="match status" value="1"/>
</dbReference>
<dbReference type="PROSITE" id="PS51471">
    <property type="entry name" value="FE2OG_OXY"/>
    <property type="match status" value="1"/>
</dbReference>
<dbReference type="EMBL" id="JACIGI010000003">
    <property type="protein sequence ID" value="MBB4284789.1"/>
    <property type="molecule type" value="Genomic_DNA"/>
</dbReference>
<comment type="similarity">
    <text evidence="1">Belongs to the iron/ascorbate-dependent oxidoreductase family.</text>
</comment>
<name>A0A7W6WJL1_9PROT</name>
<dbReference type="GO" id="GO:0046872">
    <property type="term" value="F:metal ion binding"/>
    <property type="evidence" value="ECO:0007669"/>
    <property type="project" value="UniProtKB-KW"/>
</dbReference>
<evidence type="ECO:0000313" key="3">
    <source>
        <dbReference type="EMBL" id="MBB4284789.1"/>
    </source>
</evidence>
<keyword evidence="1" id="KW-0408">Iron</keyword>
<evidence type="ECO:0000313" key="4">
    <source>
        <dbReference type="Proteomes" id="UP000555728"/>
    </source>
</evidence>
<dbReference type="Proteomes" id="UP000555728">
    <property type="component" value="Unassembled WGS sequence"/>
</dbReference>
<dbReference type="Pfam" id="PF23169">
    <property type="entry name" value="HalD"/>
    <property type="match status" value="1"/>
</dbReference>
<dbReference type="RefSeq" id="WP_184431373.1">
    <property type="nucleotide sequence ID" value="NZ_JACIGI010000003.1"/>
</dbReference>
<sequence>MPADPAADVSPTPAPTAHLADPIALDRYPIADLATTAAQALVADCRRQLAADGCVVLEGFVRPEARAALAAESARLAPRAHFNSTETNPYNSAGDPTLPPTHPRNIFGRRDNGFVAGDRIPAETLVRRLYHDTRLQRFVAACVGVETIHEYADPLAGLVINVLRPGCQHPWHYDTNEFIVSLMTRRADGGGRFEYCPGIRAPGDENEAAVGAVLHGDRTPVRSLDLRVGDLQIFHGRYALHRVAPVEGERERHTLILGYATEPGVVGRAARTRAIFGRVTQAHLDAERSRVRADTLAD</sequence>
<dbReference type="AlphaFoldDB" id="A0A7W6WJL1"/>
<dbReference type="InterPro" id="IPR005123">
    <property type="entry name" value="Oxoglu/Fe-dep_dioxygenase_dom"/>
</dbReference>
<comment type="caution">
    <text evidence="3">The sequence shown here is derived from an EMBL/GenBank/DDBJ whole genome shotgun (WGS) entry which is preliminary data.</text>
</comment>